<dbReference type="KEGG" id="vg:29057169"/>
<dbReference type="OrthoDB" id="17075at10239"/>
<accession>A0A1B2IAF7</accession>
<reference evidence="1" key="1">
    <citation type="submission" date="2016-06" db="EMBL/GenBank/DDBJ databases">
        <authorList>
            <person name="Berg J.A."/>
            <person name="Hyde J.R."/>
            <person name="Breakwell D.P."/>
            <person name="Hope S."/>
            <person name="Grose J.H."/>
        </authorList>
    </citation>
    <scope>NUCLEOTIDE SEQUENCE [LARGE SCALE GENOMIC DNA]</scope>
</reference>
<proteinExistence type="predicted"/>
<dbReference type="RefSeq" id="YP_009290837.1">
    <property type="nucleotide sequence ID" value="NC_031107.2"/>
</dbReference>
<gene>
    <name evidence="1" type="ORF">ASESINO_219</name>
</gene>
<dbReference type="EMBL" id="KX397364">
    <property type="protein sequence ID" value="ANZ48232.1"/>
    <property type="molecule type" value="Genomic_DNA"/>
</dbReference>
<keyword evidence="2" id="KW-1185">Reference proteome</keyword>
<sequence length="192" mass="22187">MTIVTQPWYDAFKRAAQLTAEDAFSLIKGGAESVQTNPDYVEPPEGEEPTVQPTYMDYNEWFATKHEFYDAFIAAFGDDEDEGIEFDWNINLALLWILGLRPSVDETEAGFVLTWRPVAGYNPDLTFKEAYMEVTVALQNLWFGESEYCQRSFLTILEKLGRCHKLWRSETAPEHLFVLEYAVVPNEPFFEE</sequence>
<name>A0A1B2IAF7_9CAUD</name>
<protein>
    <submittedName>
        <fullName evidence="1">Uncharacterized protein</fullName>
    </submittedName>
</protein>
<evidence type="ECO:0000313" key="1">
    <source>
        <dbReference type="EMBL" id="ANZ48232.1"/>
    </source>
</evidence>
<dbReference type="GeneID" id="29057169"/>
<dbReference type="Proteomes" id="UP000202181">
    <property type="component" value="Segment"/>
</dbReference>
<organism evidence="1 2">
    <name type="scientific">Erwinia phage vB_EamM_Asesino</name>
    <dbReference type="NCBI Taxonomy" id="1883370"/>
    <lineage>
        <taxon>Viruses</taxon>
        <taxon>Duplodnaviria</taxon>
        <taxon>Heunggongvirae</taxon>
        <taxon>Uroviricota</taxon>
        <taxon>Caudoviricetes</taxon>
        <taxon>Chimalliviridae</taxon>
        <taxon>Erskinevirus</taxon>
        <taxon>Erskinevirus asesino</taxon>
    </lineage>
</organism>
<evidence type="ECO:0000313" key="2">
    <source>
        <dbReference type="Proteomes" id="UP000202181"/>
    </source>
</evidence>